<evidence type="ECO:0000313" key="1">
    <source>
        <dbReference type="EMBL" id="CAG5029326.1"/>
    </source>
</evidence>
<dbReference type="AlphaFoldDB" id="A0A8S3XS55"/>
<reference evidence="1" key="1">
    <citation type="submission" date="2021-04" db="EMBL/GenBank/DDBJ databases">
        <authorList>
            <person name="Tunstrom K."/>
        </authorList>
    </citation>
    <scope>NUCLEOTIDE SEQUENCE</scope>
</reference>
<evidence type="ECO:0000313" key="2">
    <source>
        <dbReference type="Proteomes" id="UP000691718"/>
    </source>
</evidence>
<comment type="caution">
    <text evidence="1">The sequence shown here is derived from an EMBL/GenBank/DDBJ whole genome shotgun (WGS) entry which is preliminary data.</text>
</comment>
<dbReference type="EMBL" id="CAJQZP010001207">
    <property type="protein sequence ID" value="CAG5029326.1"/>
    <property type="molecule type" value="Genomic_DNA"/>
</dbReference>
<protein>
    <submittedName>
        <fullName evidence="1">(apollo) hypothetical protein</fullName>
    </submittedName>
</protein>
<gene>
    <name evidence="1" type="ORF">PAPOLLO_LOCUS19206</name>
</gene>
<dbReference type="Proteomes" id="UP000691718">
    <property type="component" value="Unassembled WGS sequence"/>
</dbReference>
<sequence>MNSSQSSDIFLESSINYGDNPTVVNDESYKHLLARTKEFLVTESIIKETTFFLQFSSSLDDCYNCITQ</sequence>
<organism evidence="1 2">
    <name type="scientific">Parnassius apollo</name>
    <name type="common">Apollo butterfly</name>
    <name type="synonym">Papilio apollo</name>
    <dbReference type="NCBI Taxonomy" id="110799"/>
    <lineage>
        <taxon>Eukaryota</taxon>
        <taxon>Metazoa</taxon>
        <taxon>Ecdysozoa</taxon>
        <taxon>Arthropoda</taxon>
        <taxon>Hexapoda</taxon>
        <taxon>Insecta</taxon>
        <taxon>Pterygota</taxon>
        <taxon>Neoptera</taxon>
        <taxon>Endopterygota</taxon>
        <taxon>Lepidoptera</taxon>
        <taxon>Glossata</taxon>
        <taxon>Ditrysia</taxon>
        <taxon>Papilionoidea</taxon>
        <taxon>Papilionidae</taxon>
        <taxon>Parnassiinae</taxon>
        <taxon>Parnassini</taxon>
        <taxon>Parnassius</taxon>
        <taxon>Parnassius</taxon>
    </lineage>
</organism>
<keyword evidence="2" id="KW-1185">Reference proteome</keyword>
<accession>A0A8S3XS55</accession>
<proteinExistence type="predicted"/>
<name>A0A8S3XS55_PARAO</name>
<dbReference type="OrthoDB" id="6088000at2759"/>